<dbReference type="InterPro" id="IPR027417">
    <property type="entry name" value="P-loop_NTPase"/>
</dbReference>
<dbReference type="Gene3D" id="3.40.50.300">
    <property type="entry name" value="P-loop containing nucleotide triphosphate hydrolases"/>
    <property type="match status" value="1"/>
</dbReference>
<keyword evidence="6" id="KW-0963">Cytoplasm</keyword>
<comment type="similarity">
    <text evidence="2">Belongs to the small GTPase superfamily. Rab family.</text>
</comment>
<evidence type="ECO:0000256" key="1">
    <source>
        <dbReference type="ARBA" id="ARBA00004120"/>
    </source>
</evidence>
<dbReference type="InterPro" id="IPR001806">
    <property type="entry name" value="Small_GTPase"/>
</dbReference>
<dbReference type="Pfam" id="PF00071">
    <property type="entry name" value="Ras"/>
    <property type="match status" value="1"/>
</dbReference>
<keyword evidence="5" id="KW-0268">Exocytosis</keyword>
<evidence type="ECO:0000256" key="10">
    <source>
        <dbReference type="ARBA" id="ARBA00023134"/>
    </source>
</evidence>
<evidence type="ECO:0000313" key="16">
    <source>
        <dbReference type="RefSeq" id="XP_026678767.1"/>
    </source>
</evidence>
<keyword evidence="10" id="KW-0547">Nucleotide-binding</keyword>
<dbReference type="GO" id="GO:0006887">
    <property type="term" value="P:exocytosis"/>
    <property type="evidence" value="ECO:0007669"/>
    <property type="project" value="UniProtKB-KW"/>
</dbReference>
<keyword evidence="14" id="KW-1185">Reference proteome</keyword>
<dbReference type="OMA" id="PSMHHET"/>
<evidence type="ECO:0000256" key="12">
    <source>
        <dbReference type="ARBA" id="ARBA00023273"/>
    </source>
</evidence>
<dbReference type="AlphaFoldDB" id="A0A1S4EAQ2"/>
<dbReference type="GO" id="GO:0003924">
    <property type="term" value="F:GTPase activity"/>
    <property type="evidence" value="ECO:0007669"/>
    <property type="project" value="InterPro"/>
</dbReference>
<gene>
    <name evidence="15 16" type="primary">LOC103508323</name>
</gene>
<dbReference type="RefSeq" id="XP_026678767.1">
    <property type="nucleotide sequence ID" value="XM_026822966.1"/>
</dbReference>
<evidence type="ECO:0000256" key="7">
    <source>
        <dbReference type="ARBA" id="ARBA00022794"/>
    </source>
</evidence>
<keyword evidence="4" id="KW-0813">Transport</keyword>
<evidence type="ECO:0000256" key="3">
    <source>
        <dbReference type="ARBA" id="ARBA00021423"/>
    </source>
</evidence>
<evidence type="ECO:0000256" key="9">
    <source>
        <dbReference type="ARBA" id="ARBA00023069"/>
    </source>
</evidence>
<dbReference type="GO" id="GO:0005525">
    <property type="term" value="F:GTP binding"/>
    <property type="evidence" value="ECO:0007669"/>
    <property type="project" value="UniProtKB-KW"/>
</dbReference>
<evidence type="ECO:0000256" key="5">
    <source>
        <dbReference type="ARBA" id="ARBA00022483"/>
    </source>
</evidence>
<comment type="subcellular location">
    <subcellularLocation>
        <location evidence="1">Cytoplasm</location>
        <location evidence="1">Cytoskeleton</location>
        <location evidence="1">Cilium basal body</location>
    </subcellularLocation>
</comment>
<evidence type="ECO:0000256" key="4">
    <source>
        <dbReference type="ARBA" id="ARBA00022448"/>
    </source>
</evidence>
<dbReference type="RefSeq" id="XP_017299193.1">
    <property type="nucleotide sequence ID" value="XM_017443704.2"/>
</dbReference>
<dbReference type="Proteomes" id="UP000079169">
    <property type="component" value="Unplaced"/>
</dbReference>
<proteinExistence type="inferred from homology"/>
<dbReference type="PaxDb" id="121845-A0A1S4EAQ2"/>
<evidence type="ECO:0000256" key="6">
    <source>
        <dbReference type="ARBA" id="ARBA00022490"/>
    </source>
</evidence>
<dbReference type="PANTHER" id="PTHR14983:SF1">
    <property type="entry name" value="CILIOGENESIS AND PLANAR POLARITY EFFECTOR 2"/>
    <property type="match status" value="1"/>
</dbReference>
<protein>
    <recommendedName>
        <fullName evidence="3">Ciliogenesis and planar polarity effector 2</fullName>
    </recommendedName>
    <alternativeName>
        <fullName evidence="13">REM2- and Rab-like small GTPase 1</fullName>
    </alternativeName>
</protein>
<dbReference type="PANTHER" id="PTHR14983">
    <property type="entry name" value="CILIOGENESIS AND PLANAR POLARITY EFFECTOR 2"/>
    <property type="match status" value="1"/>
</dbReference>
<evidence type="ECO:0000256" key="11">
    <source>
        <dbReference type="ARBA" id="ARBA00023212"/>
    </source>
</evidence>
<organism evidence="14 15">
    <name type="scientific">Diaphorina citri</name>
    <name type="common">Asian citrus psyllid</name>
    <dbReference type="NCBI Taxonomy" id="121845"/>
    <lineage>
        <taxon>Eukaryota</taxon>
        <taxon>Metazoa</taxon>
        <taxon>Ecdysozoa</taxon>
        <taxon>Arthropoda</taxon>
        <taxon>Hexapoda</taxon>
        <taxon>Insecta</taxon>
        <taxon>Pterygota</taxon>
        <taxon>Neoptera</taxon>
        <taxon>Paraneoptera</taxon>
        <taxon>Hemiptera</taxon>
        <taxon>Sternorrhyncha</taxon>
        <taxon>Psylloidea</taxon>
        <taxon>Psyllidae</taxon>
        <taxon>Diaphorininae</taxon>
        <taxon>Diaphorina</taxon>
    </lineage>
</organism>
<dbReference type="GeneID" id="103508323"/>
<sequence>MSGLSAGCMIHMDWQSTAEGETILQNFYNPHSSGRKLFGLLEKPTIPINIEEVSYKLFFVGKSGIGKSLTIARFAGINSPPSYLETAGIQKTNILWPVKIWEKIILFKLQCWDVGENSLKKYSHILPSCKNRADGIVFVFSFMDRSSFNDLIPNINKMTKDDPSHPAITIIGSRYNPAMNMEVTLAETRELELKYRIPVLKMNVVSPGERHEVSKVAPLLNIMCEQLWMRDQEYLLKQGLSS</sequence>
<keyword evidence="10" id="KW-0342">GTP-binding</keyword>
<evidence type="ECO:0000256" key="2">
    <source>
        <dbReference type="ARBA" id="ARBA00006270"/>
    </source>
</evidence>
<dbReference type="KEGG" id="dci:103508323"/>
<accession>A0A1S4EAQ2</accession>
<keyword evidence="9" id="KW-0969">Cilium</keyword>
<evidence type="ECO:0000256" key="8">
    <source>
        <dbReference type="ARBA" id="ARBA00022927"/>
    </source>
</evidence>
<keyword evidence="7" id="KW-0970">Cilium biogenesis/degradation</keyword>
<reference evidence="15 16" key="1">
    <citation type="submission" date="2025-04" db="UniProtKB">
        <authorList>
            <consortium name="RefSeq"/>
        </authorList>
    </citation>
    <scope>IDENTIFICATION</scope>
</reference>
<evidence type="ECO:0000313" key="15">
    <source>
        <dbReference type="RefSeq" id="XP_017299193.1"/>
    </source>
</evidence>
<dbReference type="GO" id="GO:0015031">
    <property type="term" value="P:protein transport"/>
    <property type="evidence" value="ECO:0007669"/>
    <property type="project" value="UniProtKB-KW"/>
</dbReference>
<dbReference type="InterPro" id="IPR039677">
    <property type="entry name" value="RSG1"/>
</dbReference>
<dbReference type="PROSITE" id="PS51419">
    <property type="entry name" value="RAB"/>
    <property type="match status" value="1"/>
</dbReference>
<name>A0A1S4EAQ2_DIACI</name>
<dbReference type="SUPFAM" id="SSF52540">
    <property type="entry name" value="P-loop containing nucleoside triphosphate hydrolases"/>
    <property type="match status" value="1"/>
</dbReference>
<keyword evidence="11" id="KW-0206">Cytoskeleton</keyword>
<keyword evidence="12" id="KW-0966">Cell projection</keyword>
<dbReference type="GO" id="GO:0030030">
    <property type="term" value="P:cell projection organization"/>
    <property type="evidence" value="ECO:0007669"/>
    <property type="project" value="UniProtKB-KW"/>
</dbReference>
<dbReference type="STRING" id="121845.A0A1S4EAQ2"/>
<keyword evidence="8" id="KW-0653">Protein transport</keyword>
<evidence type="ECO:0000313" key="14">
    <source>
        <dbReference type="Proteomes" id="UP000079169"/>
    </source>
</evidence>
<evidence type="ECO:0000256" key="13">
    <source>
        <dbReference type="ARBA" id="ARBA00030243"/>
    </source>
</evidence>